<dbReference type="Proteomes" id="UP000630353">
    <property type="component" value="Unassembled WGS sequence"/>
</dbReference>
<dbReference type="RefSeq" id="WP_189988406.1">
    <property type="nucleotide sequence ID" value="NZ_BMZS01000003.1"/>
</dbReference>
<keyword evidence="3" id="KW-1185">Reference proteome</keyword>
<feature type="domain" description="NIF system FeS cluster assembly NifU N-terminal" evidence="1">
    <location>
        <begin position="6"/>
        <end position="80"/>
    </location>
</feature>
<accession>A0A918XRB0</accession>
<sequence>MTDPLYQAEILALAKQGRAVDRLESPTVTARVDNPICGDRITIDLAVEDGRITAVGAKVQGCALCQAATAVIAEEAIGVPAATLERAGTAVAGYLAGTLGEGDLPWTRLSSFAPVQAVRARHDCVMLPFKAASRALASLEAVSS</sequence>
<dbReference type="InterPro" id="IPR002871">
    <property type="entry name" value="NIF_FeS_clus_asmbl_NifU_N"/>
</dbReference>
<proteinExistence type="predicted"/>
<dbReference type="AlphaFoldDB" id="A0A918XRB0"/>
<organism evidence="2 3">
    <name type="scientific">Thalassobaculum fulvum</name>
    <dbReference type="NCBI Taxonomy" id="1633335"/>
    <lineage>
        <taxon>Bacteria</taxon>
        <taxon>Pseudomonadati</taxon>
        <taxon>Pseudomonadota</taxon>
        <taxon>Alphaproteobacteria</taxon>
        <taxon>Rhodospirillales</taxon>
        <taxon>Thalassobaculaceae</taxon>
        <taxon>Thalassobaculum</taxon>
    </lineage>
</organism>
<reference evidence="2" key="1">
    <citation type="journal article" date="2014" name="Int. J. Syst. Evol. Microbiol.">
        <title>Complete genome sequence of Corynebacterium casei LMG S-19264T (=DSM 44701T), isolated from a smear-ripened cheese.</title>
        <authorList>
            <consortium name="US DOE Joint Genome Institute (JGI-PGF)"/>
            <person name="Walter F."/>
            <person name="Albersmeier A."/>
            <person name="Kalinowski J."/>
            <person name="Ruckert C."/>
        </authorList>
    </citation>
    <scope>NUCLEOTIDE SEQUENCE</scope>
    <source>
        <strain evidence="2">KCTC 42651</strain>
    </source>
</reference>
<dbReference type="CDD" id="cd06664">
    <property type="entry name" value="IscU_like"/>
    <property type="match status" value="1"/>
</dbReference>
<dbReference type="GO" id="GO:0051536">
    <property type="term" value="F:iron-sulfur cluster binding"/>
    <property type="evidence" value="ECO:0007669"/>
    <property type="project" value="InterPro"/>
</dbReference>
<dbReference type="EMBL" id="BMZS01000003">
    <property type="protein sequence ID" value="GHD46590.1"/>
    <property type="molecule type" value="Genomic_DNA"/>
</dbReference>
<evidence type="ECO:0000313" key="3">
    <source>
        <dbReference type="Proteomes" id="UP000630353"/>
    </source>
</evidence>
<dbReference type="Pfam" id="PF01592">
    <property type="entry name" value="NifU_N"/>
    <property type="match status" value="1"/>
</dbReference>
<evidence type="ECO:0000313" key="2">
    <source>
        <dbReference type="EMBL" id="GHD46590.1"/>
    </source>
</evidence>
<dbReference type="GO" id="GO:0005506">
    <property type="term" value="F:iron ion binding"/>
    <property type="evidence" value="ECO:0007669"/>
    <property type="project" value="InterPro"/>
</dbReference>
<gene>
    <name evidence="2" type="ORF">GCM10017083_15880</name>
</gene>
<evidence type="ECO:0000259" key="1">
    <source>
        <dbReference type="Pfam" id="PF01592"/>
    </source>
</evidence>
<comment type="caution">
    <text evidence="2">The sequence shown here is derived from an EMBL/GenBank/DDBJ whole genome shotgun (WGS) entry which is preliminary data.</text>
</comment>
<dbReference type="SUPFAM" id="SSF82649">
    <property type="entry name" value="SufE/NifU"/>
    <property type="match status" value="1"/>
</dbReference>
<protein>
    <recommendedName>
        <fullName evidence="1">NIF system FeS cluster assembly NifU N-terminal domain-containing protein</fullName>
    </recommendedName>
</protein>
<dbReference type="GO" id="GO:0016226">
    <property type="term" value="P:iron-sulfur cluster assembly"/>
    <property type="evidence" value="ECO:0007669"/>
    <property type="project" value="InterPro"/>
</dbReference>
<name>A0A918XRB0_9PROT</name>
<reference evidence="2" key="2">
    <citation type="submission" date="2020-09" db="EMBL/GenBank/DDBJ databases">
        <authorList>
            <person name="Sun Q."/>
            <person name="Kim S."/>
        </authorList>
    </citation>
    <scope>NUCLEOTIDE SEQUENCE</scope>
    <source>
        <strain evidence="2">KCTC 42651</strain>
    </source>
</reference>
<dbReference type="Gene3D" id="3.90.1010.10">
    <property type="match status" value="1"/>
</dbReference>